<sequence>METVVLSSDIARLVLDYLKSQNLKRAIHAFCKTSPYLKQEFSAFKHGLQTHSFFPELEEIICEYVKILRKVDQELAKLNKNVRFEFQRLKLSEKVSELLDRAIYNLCQDEQNSNAKDDLPIQQTANSGPNTSNSINSDKENNNIGKKRKRICDQSNNEEAGDSKTKESPSSRISNYAKKRRVLEPYCFLSAKALQKNRRRKFFLRLSPCTAPRDFDTKTGNVEDDDDDEWSSSGLEDVTVESDGDDDEVGDEYVNENENELFNGEKPRKESTPRSKSQDIDKLRAPILPEISQAILENPEFQLKLVENINQALNNSSTKNDAGKTTNCNVGSQDPLSQPNELSNSNDNAVFSSNQLLDQMVKSILEATEKDPSFDAVIHDVVEASNKPSVHSAGVQCDLGFLGEVDVKRPLYTSTEPPPLVPTRPQPPIVQQRVQPQPNDAGNNIQQIEVPPRTPLIIRNAVAAANASINSAQDPPSLTANNSFGSLIDPNFSISKLIVLNSNDSAQKQHPEPSIGNITADNLISQLSTSGVVNDGGDEQVYFDASTGQLTLPLYLTNDGLLANFPFLINNEIVTQQLQPSNIANMDASRIEIPLPEPIVVTADQLPPNSIIFGSSQKLNQADNSQANQQTAEKVVLVCDQKQTLTCNTGPPGSLDTRLMTDKATPSASGIVNTKAYRSLSTPRKRASHVRTLTFSPRGPHFPATLGSGVTPVSTRRETLARTVQRTLPKSIPDEGVSLEILSTSEKPIIKNIEILPAIASNDTSSKDAMFLSANESATNVPPLFVTEESSNQTVINKHASTAKDLQIKTEAVFGDESATTVLTAPENTPKRKQTRKNAVRACKRRLSKSQVDEEESAEKAEKENEINTPPPDSEEYQRFMLEEWNKARNSSTTDLDVRLRELNSKMTVLKPVKKVNTKKRVRRKKPAATKRKEKEMAEEAEELEISRELLNESQEANLPETEEFIPQKLKAPQNTSEGEISQMTDEKIEKENNAATDNAAVMLPVKKGKKMKEIAIKLPTPQKSSVVAKEKNLKSKETKKEKAKRTRGVSEVSQNLQQTAIAEAVSNVKQEDVEEKSAPLFSTPMGHAPHQQHQYQNTTLSLPHVNEALEREKRTSNIAFLLETPYKDPNLSNMSSVGIPPTPGIFAPSLETPAGKNKNPQEEMVASTSFLFGSLTKSELDTPLMSVLTPGFRFTPFGMKETATPRSATGTDYSSGGSYYKPDESEDLDRNIDKILKDSAQKKFQQEQNEETDRAEDNEEEREEGEIRSPIAHESDEVIHNQVDAIEVEIAVEKLKVEPIVLKRVKSFGSEAVDSIETAKIDPHYTLASGLPEISAAEESSSSSSSSSSSGSSSSSSNSSSSSSASKSTGKSKTVVEITIPKKLSDLDNLSEISSTEDEEWKKCITSNNNENSQLVNIDGEVRYPVRSWLTPVKETLIEATSAATQMAITATTTQSTIKVTLPVKSAEKRNRQVKELELKRERMKEKLKRDATSVISHEKSTSSASTAPNISAALAASRIMHAMRDKGKKPACFEVPQSAATTNTSIDEKRSIDVLTALRLSAKKQLPTTPEDEKGKSKSKLESPMKKEDNGAEPVVHKTPENKETPIQNLSSATRKTPQRKCLPIEARPVTKTIRKSNKKIVRTPLAFKTIHSPGKINSHSTTTTLAELANKSKDCPTSPTVPAVMVSTRLVRSKKTKVKKPQEAPTDKIKVSPKSIKPKSGAKVKVTRATSKKKPVSKKPEKEKITLLDQRTDGELIERIEEQISETSPQASSIKPKIHIKAANSMVPINNGKANKSSENGTEKAMEELKANHLKYEKRESSIPIETGNNQQSKQQENGGGDTSDASENDPIDDCAIVTFDETDAKRFVQFSYQGPDEPPAPIERNHDLGKFQMVVTLEDESHILRFSKGICLFSCPPAAPAVAAKSASHVVRNIPKKRKIRITSTSDDKSVTPAPNTKIAAASLKAFTTAAAPAATSTPLQPVTVASRTEKAAAKEGSKPKTSNGVKTPAEVPHKPTEEVNNVNEKLQIEDIESILSHLHGT</sequence>
<feature type="region of interest" description="Disordered" evidence="2">
    <location>
        <begin position="1242"/>
        <end position="1277"/>
    </location>
</feature>
<dbReference type="OrthoDB" id="6287635at2759"/>
<feature type="compositionally biased region" description="Acidic residues" evidence="2">
    <location>
        <begin position="1249"/>
        <end position="1265"/>
    </location>
</feature>
<feature type="compositionally biased region" description="Basic and acidic residues" evidence="2">
    <location>
        <begin position="1266"/>
        <end position="1277"/>
    </location>
</feature>
<feature type="region of interest" description="Disordered" evidence="2">
    <location>
        <begin position="957"/>
        <end position="981"/>
    </location>
</feature>
<feature type="compositionally biased region" description="Basic and acidic residues" evidence="2">
    <location>
        <begin position="1573"/>
        <end position="1606"/>
    </location>
</feature>
<feature type="coiled-coil region" evidence="1">
    <location>
        <begin position="1468"/>
        <end position="1495"/>
    </location>
</feature>
<accession>A0A1I8PCD0</accession>
<feature type="compositionally biased region" description="Basic residues" evidence="2">
    <location>
        <begin position="1719"/>
        <end position="1740"/>
    </location>
</feature>
<keyword evidence="4" id="KW-1185">Reference proteome</keyword>
<keyword evidence="1" id="KW-0175">Coiled coil</keyword>
<feature type="compositionally biased region" description="Acidic residues" evidence="2">
    <location>
        <begin position="238"/>
        <end position="259"/>
    </location>
</feature>
<evidence type="ECO:0000256" key="2">
    <source>
        <dbReference type="SAM" id="MobiDB-lite"/>
    </source>
</evidence>
<dbReference type="VEuPathDB" id="VectorBase:SCAU006780"/>
<feature type="compositionally biased region" description="Polar residues" evidence="2">
    <location>
        <begin position="1830"/>
        <end position="1840"/>
    </location>
</feature>
<evidence type="ECO:0000313" key="3">
    <source>
        <dbReference type="EnsemblMetazoa" id="SCAU006780-PA"/>
    </source>
</evidence>
<dbReference type="Proteomes" id="UP000095300">
    <property type="component" value="Unassembled WGS sequence"/>
</dbReference>
<proteinExistence type="predicted"/>
<feature type="region of interest" description="Disordered" evidence="2">
    <location>
        <begin position="827"/>
        <end position="874"/>
    </location>
</feature>
<feature type="region of interest" description="Disordered" evidence="2">
    <location>
        <begin position="1695"/>
        <end position="1746"/>
    </location>
</feature>
<feature type="compositionally biased region" description="Polar residues" evidence="2">
    <location>
        <begin position="1205"/>
        <end position="1218"/>
    </location>
</feature>
<dbReference type="STRING" id="35570.A0A1I8PCD0"/>
<feature type="compositionally biased region" description="Basic and acidic residues" evidence="2">
    <location>
        <begin position="1703"/>
        <end position="1713"/>
    </location>
</feature>
<protein>
    <submittedName>
        <fullName evidence="3">Uncharacterized protein</fullName>
    </submittedName>
</protein>
<feature type="region of interest" description="Disordered" evidence="2">
    <location>
        <begin position="213"/>
        <end position="281"/>
    </location>
</feature>
<dbReference type="KEGG" id="scac:106088030"/>
<evidence type="ECO:0000256" key="1">
    <source>
        <dbReference type="SAM" id="Coils"/>
    </source>
</evidence>
<feature type="region of interest" description="Disordered" evidence="2">
    <location>
        <begin position="694"/>
        <end position="715"/>
    </location>
</feature>
<evidence type="ECO:0000313" key="4">
    <source>
        <dbReference type="Proteomes" id="UP000095300"/>
    </source>
</evidence>
<feature type="region of interest" description="Disordered" evidence="2">
    <location>
        <begin position="1976"/>
        <end position="2029"/>
    </location>
</feature>
<name>A0A1I8PCD0_STOCA</name>
<feature type="region of interest" description="Disordered" evidence="2">
    <location>
        <begin position="315"/>
        <end position="348"/>
    </location>
</feature>
<feature type="compositionally biased region" description="Basic residues" evidence="2">
    <location>
        <begin position="831"/>
        <end position="848"/>
    </location>
</feature>
<feature type="region of interest" description="Disordered" evidence="2">
    <location>
        <begin position="1337"/>
        <end position="1373"/>
    </location>
</feature>
<feature type="region of interest" description="Disordered" evidence="2">
    <location>
        <begin position="1788"/>
        <end position="1854"/>
    </location>
</feature>
<organism evidence="3 4">
    <name type="scientific">Stomoxys calcitrans</name>
    <name type="common">Stable fly</name>
    <name type="synonym">Conops calcitrans</name>
    <dbReference type="NCBI Taxonomy" id="35570"/>
    <lineage>
        <taxon>Eukaryota</taxon>
        <taxon>Metazoa</taxon>
        <taxon>Ecdysozoa</taxon>
        <taxon>Arthropoda</taxon>
        <taxon>Hexapoda</taxon>
        <taxon>Insecta</taxon>
        <taxon>Pterygota</taxon>
        <taxon>Neoptera</taxon>
        <taxon>Endopterygota</taxon>
        <taxon>Diptera</taxon>
        <taxon>Brachycera</taxon>
        <taxon>Muscomorpha</taxon>
        <taxon>Muscoidea</taxon>
        <taxon>Muscidae</taxon>
        <taxon>Stomoxys</taxon>
    </lineage>
</organism>
<dbReference type="InterPro" id="IPR006594">
    <property type="entry name" value="LisH"/>
</dbReference>
<feature type="region of interest" description="Disordered" evidence="2">
    <location>
        <begin position="1565"/>
        <end position="1606"/>
    </location>
</feature>
<feature type="region of interest" description="Disordered" evidence="2">
    <location>
        <begin position="1196"/>
        <end position="1230"/>
    </location>
</feature>
<dbReference type="PROSITE" id="PS50896">
    <property type="entry name" value="LISH"/>
    <property type="match status" value="1"/>
</dbReference>
<feature type="compositionally biased region" description="Basic and acidic residues" evidence="2">
    <location>
        <begin position="1992"/>
        <end position="2003"/>
    </location>
</feature>
<dbReference type="PANTHER" id="PTHR42264">
    <property type="entry name" value="EPHRIN_REC_LIKE DOMAIN-CONTAINING PROTEIN"/>
    <property type="match status" value="1"/>
</dbReference>
<feature type="compositionally biased region" description="Basic and acidic residues" evidence="2">
    <location>
        <begin position="1029"/>
        <end position="1041"/>
    </location>
</feature>
<feature type="compositionally biased region" description="Polar residues" evidence="2">
    <location>
        <begin position="121"/>
        <end position="136"/>
    </location>
</feature>
<feature type="region of interest" description="Disordered" evidence="2">
    <location>
        <begin position="1027"/>
        <end position="1055"/>
    </location>
</feature>
<gene>
    <name evidence="3" type="primary">106088030</name>
</gene>
<feature type="compositionally biased region" description="Basic residues" evidence="2">
    <location>
        <begin position="917"/>
        <end position="930"/>
    </location>
</feature>
<dbReference type="EnsemblMetazoa" id="SCAU006780-RA">
    <property type="protein sequence ID" value="SCAU006780-PA"/>
    <property type="gene ID" value="SCAU006780"/>
</dbReference>
<reference evidence="3" key="1">
    <citation type="submission" date="2020-05" db="UniProtKB">
        <authorList>
            <consortium name="EnsemblMetazoa"/>
        </authorList>
    </citation>
    <scope>IDENTIFICATION</scope>
    <source>
        <strain evidence="3">USDA</strain>
    </source>
</reference>
<feature type="compositionally biased region" description="Basic and acidic residues" evidence="2">
    <location>
        <begin position="1804"/>
        <end position="1824"/>
    </location>
</feature>
<feature type="compositionally biased region" description="Basic and acidic residues" evidence="2">
    <location>
        <begin position="263"/>
        <end position="281"/>
    </location>
</feature>
<feature type="region of interest" description="Disordered" evidence="2">
    <location>
        <begin position="917"/>
        <end position="941"/>
    </location>
</feature>
<feature type="region of interest" description="Disordered" evidence="2">
    <location>
        <begin position="115"/>
        <end position="176"/>
    </location>
</feature>